<dbReference type="EMBL" id="BLIY01000016">
    <property type="protein sequence ID" value="GFE54394.1"/>
    <property type="molecule type" value="Genomic_DNA"/>
</dbReference>
<evidence type="ECO:0000313" key="3">
    <source>
        <dbReference type="Proteomes" id="UP001057455"/>
    </source>
</evidence>
<organism evidence="2 3">
    <name type="scientific">Babesia ovis</name>
    <dbReference type="NCBI Taxonomy" id="5869"/>
    <lineage>
        <taxon>Eukaryota</taxon>
        <taxon>Sar</taxon>
        <taxon>Alveolata</taxon>
        <taxon>Apicomplexa</taxon>
        <taxon>Aconoidasida</taxon>
        <taxon>Piroplasmida</taxon>
        <taxon>Babesiidae</taxon>
        <taxon>Babesia</taxon>
    </lineage>
</organism>
<keyword evidence="3" id="KW-1185">Reference proteome</keyword>
<feature type="coiled-coil region" evidence="1">
    <location>
        <begin position="718"/>
        <end position="762"/>
    </location>
</feature>
<dbReference type="Proteomes" id="UP001057455">
    <property type="component" value="Unassembled WGS sequence"/>
</dbReference>
<keyword evidence="1" id="KW-0175">Coiled coil</keyword>
<dbReference type="AlphaFoldDB" id="A0A9W5TA65"/>
<protein>
    <submittedName>
        <fullName evidence="2">Dynein heavy chain, putative</fullName>
    </submittedName>
</protein>
<comment type="caution">
    <text evidence="2">The sequence shown here is derived from an EMBL/GenBank/DDBJ whole genome shotgun (WGS) entry which is preliminary data.</text>
</comment>
<reference evidence="2" key="1">
    <citation type="submission" date="2019-12" db="EMBL/GenBank/DDBJ databases">
        <title>Genome sequence of Babesia ovis.</title>
        <authorList>
            <person name="Yamagishi J."/>
            <person name="Sevinc F."/>
            <person name="Xuan X."/>
        </authorList>
    </citation>
    <scope>NUCLEOTIDE SEQUENCE</scope>
    <source>
        <strain evidence="2">Selcuk</strain>
    </source>
</reference>
<name>A0A9W5TA65_BABOV</name>
<evidence type="ECO:0000256" key="1">
    <source>
        <dbReference type="SAM" id="Coils"/>
    </source>
</evidence>
<evidence type="ECO:0000313" key="2">
    <source>
        <dbReference type="EMBL" id="GFE54394.1"/>
    </source>
</evidence>
<accession>A0A9W5TA65</accession>
<gene>
    <name evidence="2" type="ORF">BaOVIS_017980</name>
</gene>
<proteinExistence type="predicted"/>
<dbReference type="OrthoDB" id="361113at2759"/>
<sequence>MVGKRDLIGTHINELQNRVCVQYATTVMRFKKHGIERYHHRIKTVDTSYGYTLIASDNAHGLIGCHNSFAVFTLLEQNPVKKKQGLLNLSCVLLSVKCEYINLRGQLTTYLFQILAEHDVCNEGYFYQIDVNKNGSLLLLTSPSEVYVVRVPAEMDEDSVLHDPSTLTFLYNHVLRAEVMHCKKTRSKQHAQCKVVKAAFHQNYANTICIMTMELKQGQDPATGDTIDQSETPKTHGVASDSAAVLNQFDHEMMGVLRIFNVEQSIDTPYVAMELSEGMCRTGEIDAVYDANAAPRGAVVDFCWNADGGHTWGDTSVFIMSNYGIVFVYCPVLMPNCLGSFKHKQHIVDMAQQLMMEGYRMKAAPQMNCLETAEDVSLLFDSLASRYVPNDADENMVKILPTIFKLETSDEIGRNCFETLAVMNTEPHLEVIVTVSNGKLVLYQSSTCVKPLTSHFYRPGAKLDITYLNYAATENSVNQRGRRTLLIRVSDRICIAHSAAQTRMVTVEDGNMQIRPIAHMRITGDHVYTHSQPLVVTGEGHKNAYHASKNNQGYHSSKFYMFQASYCYLLAHEELKHFKTTVALLPLDDEHTKVKIALTDIPQLESSSSAPRLSVINLGDGNTILNGNEGKSSVQKIRNYASEAEATYLEAFKTARELVTGAEDYRNKTVGLVKQLETIDTKAMLQLKTRINVEDTVQESIQAYSGVHSSISKMLETLPIYRQKVEELKTRAEHLRKLNDELRERRNRVMLLERELQQHKTKEIEVQHLADLITNVYLRCSERLCKSITYKVNQPREQQSYKECVKRVVDEWLTETLKSNIEAMEQTFARIRDLRNRIIELN</sequence>